<accession>A0AAD5V632</accession>
<dbReference type="EMBL" id="JANAWD010000152">
    <property type="protein sequence ID" value="KAJ3485479.1"/>
    <property type="molecule type" value="Genomic_DNA"/>
</dbReference>
<sequence length="150" mass="16928">MRRVDNGLRSSSRALSFPIDSLLFGLCLTLLSGEISKSPFRKAMISYSLADRWRRANDIIDIESKSPSLLIPGLFLGAHWVKFGHEGETYRCASRQAETLYLPINTPPVCQAWIQMRAANLEVYDGLSVSLAFLDISRLMSAKSLRHRRL</sequence>
<reference evidence="1" key="1">
    <citation type="submission" date="2022-07" db="EMBL/GenBank/DDBJ databases">
        <title>Genome Sequence of Physisporinus lineatus.</title>
        <authorList>
            <person name="Buettner E."/>
        </authorList>
    </citation>
    <scope>NUCLEOTIDE SEQUENCE</scope>
    <source>
        <strain evidence="1">VT162</strain>
    </source>
</reference>
<organism evidence="1 2">
    <name type="scientific">Meripilus lineatus</name>
    <dbReference type="NCBI Taxonomy" id="2056292"/>
    <lineage>
        <taxon>Eukaryota</taxon>
        <taxon>Fungi</taxon>
        <taxon>Dikarya</taxon>
        <taxon>Basidiomycota</taxon>
        <taxon>Agaricomycotina</taxon>
        <taxon>Agaricomycetes</taxon>
        <taxon>Polyporales</taxon>
        <taxon>Meripilaceae</taxon>
        <taxon>Meripilus</taxon>
    </lineage>
</organism>
<dbReference type="Proteomes" id="UP001212997">
    <property type="component" value="Unassembled WGS sequence"/>
</dbReference>
<evidence type="ECO:0000313" key="2">
    <source>
        <dbReference type="Proteomes" id="UP001212997"/>
    </source>
</evidence>
<dbReference type="AlphaFoldDB" id="A0AAD5V632"/>
<comment type="caution">
    <text evidence="1">The sequence shown here is derived from an EMBL/GenBank/DDBJ whole genome shotgun (WGS) entry which is preliminary data.</text>
</comment>
<evidence type="ECO:0000313" key="1">
    <source>
        <dbReference type="EMBL" id="KAJ3485479.1"/>
    </source>
</evidence>
<name>A0AAD5V632_9APHY</name>
<proteinExistence type="predicted"/>
<protein>
    <submittedName>
        <fullName evidence="1">Uncharacterized protein</fullName>
    </submittedName>
</protein>
<keyword evidence="2" id="KW-1185">Reference proteome</keyword>
<gene>
    <name evidence="1" type="ORF">NLI96_g4929</name>
</gene>